<accession>A0AAV4XJ22</accession>
<evidence type="ECO:0000313" key="1">
    <source>
        <dbReference type="EMBL" id="GIY94644.1"/>
    </source>
</evidence>
<reference evidence="1 2" key="1">
    <citation type="submission" date="2021-06" db="EMBL/GenBank/DDBJ databases">
        <title>Caerostris extrusa draft genome.</title>
        <authorList>
            <person name="Kono N."/>
            <person name="Arakawa K."/>
        </authorList>
    </citation>
    <scope>NUCLEOTIDE SEQUENCE [LARGE SCALE GENOMIC DNA]</scope>
</reference>
<dbReference type="AlphaFoldDB" id="A0AAV4XJ22"/>
<protein>
    <submittedName>
        <fullName evidence="1">Uncharacterized protein</fullName>
    </submittedName>
</protein>
<dbReference type="Proteomes" id="UP001054945">
    <property type="component" value="Unassembled WGS sequence"/>
</dbReference>
<comment type="caution">
    <text evidence="1">The sequence shown here is derived from an EMBL/GenBank/DDBJ whole genome shotgun (WGS) entry which is preliminary data.</text>
</comment>
<organism evidence="1 2">
    <name type="scientific">Caerostris extrusa</name>
    <name type="common">Bark spider</name>
    <name type="synonym">Caerostris bankana</name>
    <dbReference type="NCBI Taxonomy" id="172846"/>
    <lineage>
        <taxon>Eukaryota</taxon>
        <taxon>Metazoa</taxon>
        <taxon>Ecdysozoa</taxon>
        <taxon>Arthropoda</taxon>
        <taxon>Chelicerata</taxon>
        <taxon>Arachnida</taxon>
        <taxon>Araneae</taxon>
        <taxon>Araneomorphae</taxon>
        <taxon>Entelegynae</taxon>
        <taxon>Araneoidea</taxon>
        <taxon>Araneidae</taxon>
        <taxon>Caerostris</taxon>
    </lineage>
</organism>
<name>A0AAV4XJ22_CAEEX</name>
<evidence type="ECO:0000313" key="2">
    <source>
        <dbReference type="Proteomes" id="UP001054945"/>
    </source>
</evidence>
<sequence>MPGTSHLASGSYSRTVSEKVESTLSAFVDKDWPNRSRPLKDGESSGIRRSEMQICSEHLSESPCSSMADIFAQKDVCRNLFEYSIRF</sequence>
<keyword evidence="2" id="KW-1185">Reference proteome</keyword>
<proteinExistence type="predicted"/>
<gene>
    <name evidence="1" type="ORF">CEXT_169531</name>
</gene>
<dbReference type="EMBL" id="BPLR01000413">
    <property type="protein sequence ID" value="GIY94644.1"/>
    <property type="molecule type" value="Genomic_DNA"/>
</dbReference>